<dbReference type="Pfam" id="PF00481">
    <property type="entry name" value="PP2C"/>
    <property type="match status" value="2"/>
</dbReference>
<reference evidence="3 4" key="1">
    <citation type="journal article" date="2024" name="Nat. Commun.">
        <title>Phylogenomics reveals the evolutionary origins of lichenization in chlorophyte algae.</title>
        <authorList>
            <person name="Puginier C."/>
            <person name="Libourel C."/>
            <person name="Otte J."/>
            <person name="Skaloud P."/>
            <person name="Haon M."/>
            <person name="Grisel S."/>
            <person name="Petersen M."/>
            <person name="Berrin J.G."/>
            <person name="Delaux P.M."/>
            <person name="Dal Grande F."/>
            <person name="Keller J."/>
        </authorList>
    </citation>
    <scope>NUCLEOTIDE SEQUENCE [LARGE SCALE GENOMIC DNA]</scope>
    <source>
        <strain evidence="3 4">SAG 245.80</strain>
    </source>
</reference>
<evidence type="ECO:0000259" key="2">
    <source>
        <dbReference type="PROSITE" id="PS51746"/>
    </source>
</evidence>
<feature type="compositionally biased region" description="Low complexity" evidence="1">
    <location>
        <begin position="45"/>
        <end position="63"/>
    </location>
</feature>
<protein>
    <recommendedName>
        <fullName evidence="2">PPM-type phosphatase domain-containing protein</fullName>
    </recommendedName>
</protein>
<comment type="caution">
    <text evidence="3">The sequence shown here is derived from an EMBL/GenBank/DDBJ whole genome shotgun (WGS) entry which is preliminary data.</text>
</comment>
<dbReference type="SMART" id="SM00332">
    <property type="entry name" value="PP2Cc"/>
    <property type="match status" value="1"/>
</dbReference>
<sequence>MERGSAPAGPLTKHLSGEQLSPFPLACGKRTRAAEAASGERRAEASTQATGSSSEGAAGSQAARCDRIARSRLSFGDELEDGLDGPGIAASTAKRLCFGVAQARGARQYMEDKHTVVSSFKPLGVEDGVERSYFAVFDGHNGEQSASEASSRLHAVLAQDTAFAQCRGEPGASAEAETAAMRSAMTRTFAVVDGEILDRARAEDGRDGSTGLVVVRTGSVLWAAHAGDSRAVLARGARALGRGQRCWRVICEPRDGRPGSGLAVSRSFGDLDFKHPNRFVECKPDVLRLCLQPDDDLVILASDGLWDVMDDQLAVDLSLATLRGPAVASGAAGRVTDAQAKMVADALVMEALQRHTLDNITVIVLLMTWD</sequence>
<dbReference type="PROSITE" id="PS51746">
    <property type="entry name" value="PPM_2"/>
    <property type="match status" value="1"/>
</dbReference>
<name>A0AAW1SKA1_9CHLO</name>
<dbReference type="InterPro" id="IPR036457">
    <property type="entry name" value="PPM-type-like_dom_sf"/>
</dbReference>
<evidence type="ECO:0000313" key="3">
    <source>
        <dbReference type="EMBL" id="KAK9845926.1"/>
    </source>
</evidence>
<keyword evidence="4" id="KW-1185">Reference proteome</keyword>
<dbReference type="PANTHER" id="PTHR13832:SF827">
    <property type="entry name" value="PROTEIN PHOSPHATASE 1L"/>
    <property type="match status" value="1"/>
</dbReference>
<dbReference type="InterPro" id="IPR015655">
    <property type="entry name" value="PP2C"/>
</dbReference>
<dbReference type="Gene3D" id="3.60.40.10">
    <property type="entry name" value="PPM-type phosphatase domain"/>
    <property type="match status" value="1"/>
</dbReference>
<feature type="domain" description="PPM-type phosphatase" evidence="2">
    <location>
        <begin position="97"/>
        <end position="367"/>
    </location>
</feature>
<dbReference type="EMBL" id="JALJOU010000002">
    <property type="protein sequence ID" value="KAK9845926.1"/>
    <property type="molecule type" value="Genomic_DNA"/>
</dbReference>
<dbReference type="InterPro" id="IPR001932">
    <property type="entry name" value="PPM-type_phosphatase-like_dom"/>
</dbReference>
<dbReference type="GO" id="GO:0004722">
    <property type="term" value="F:protein serine/threonine phosphatase activity"/>
    <property type="evidence" value="ECO:0007669"/>
    <property type="project" value="InterPro"/>
</dbReference>
<evidence type="ECO:0000313" key="4">
    <source>
        <dbReference type="Proteomes" id="UP001445335"/>
    </source>
</evidence>
<dbReference type="CDD" id="cd00143">
    <property type="entry name" value="PP2Cc"/>
    <property type="match status" value="1"/>
</dbReference>
<dbReference type="Proteomes" id="UP001445335">
    <property type="component" value="Unassembled WGS sequence"/>
</dbReference>
<proteinExistence type="predicted"/>
<accession>A0AAW1SKA1</accession>
<organism evidence="3 4">
    <name type="scientific">Elliptochloris bilobata</name>
    <dbReference type="NCBI Taxonomy" id="381761"/>
    <lineage>
        <taxon>Eukaryota</taxon>
        <taxon>Viridiplantae</taxon>
        <taxon>Chlorophyta</taxon>
        <taxon>core chlorophytes</taxon>
        <taxon>Trebouxiophyceae</taxon>
        <taxon>Trebouxiophyceae incertae sedis</taxon>
        <taxon>Elliptochloris clade</taxon>
        <taxon>Elliptochloris</taxon>
    </lineage>
</organism>
<dbReference type="PANTHER" id="PTHR13832">
    <property type="entry name" value="PROTEIN PHOSPHATASE 2C"/>
    <property type="match status" value="1"/>
</dbReference>
<dbReference type="AlphaFoldDB" id="A0AAW1SKA1"/>
<feature type="region of interest" description="Disordered" evidence="1">
    <location>
        <begin position="1"/>
        <end position="63"/>
    </location>
</feature>
<dbReference type="SUPFAM" id="SSF81606">
    <property type="entry name" value="PP2C-like"/>
    <property type="match status" value="1"/>
</dbReference>
<evidence type="ECO:0000256" key="1">
    <source>
        <dbReference type="SAM" id="MobiDB-lite"/>
    </source>
</evidence>
<gene>
    <name evidence="3" type="ORF">WJX81_006154</name>
</gene>